<feature type="compositionally biased region" description="Basic and acidic residues" evidence="1">
    <location>
        <begin position="10"/>
        <end position="19"/>
    </location>
</feature>
<accession>A0ABU6X5B9</accession>
<gene>
    <name evidence="2" type="ORF">PIB30_016236</name>
</gene>
<evidence type="ECO:0000313" key="3">
    <source>
        <dbReference type="Proteomes" id="UP001341840"/>
    </source>
</evidence>
<proteinExistence type="predicted"/>
<dbReference type="Proteomes" id="UP001341840">
    <property type="component" value="Unassembled WGS sequence"/>
</dbReference>
<evidence type="ECO:0000256" key="1">
    <source>
        <dbReference type="SAM" id="MobiDB-lite"/>
    </source>
</evidence>
<evidence type="ECO:0000313" key="2">
    <source>
        <dbReference type="EMBL" id="MED6193142.1"/>
    </source>
</evidence>
<organism evidence="2 3">
    <name type="scientific">Stylosanthes scabra</name>
    <dbReference type="NCBI Taxonomy" id="79078"/>
    <lineage>
        <taxon>Eukaryota</taxon>
        <taxon>Viridiplantae</taxon>
        <taxon>Streptophyta</taxon>
        <taxon>Embryophyta</taxon>
        <taxon>Tracheophyta</taxon>
        <taxon>Spermatophyta</taxon>
        <taxon>Magnoliopsida</taxon>
        <taxon>eudicotyledons</taxon>
        <taxon>Gunneridae</taxon>
        <taxon>Pentapetalae</taxon>
        <taxon>rosids</taxon>
        <taxon>fabids</taxon>
        <taxon>Fabales</taxon>
        <taxon>Fabaceae</taxon>
        <taxon>Papilionoideae</taxon>
        <taxon>50 kb inversion clade</taxon>
        <taxon>dalbergioids sensu lato</taxon>
        <taxon>Dalbergieae</taxon>
        <taxon>Pterocarpus clade</taxon>
        <taxon>Stylosanthes</taxon>
    </lineage>
</organism>
<sequence>MREGVSGFEVNERGKHREVSGLAGRRNKGESAGVGAPGDMEGCLRVMKEKEKQRGCVHLHSVRPIRGSKESSERDEWKNVAWHENACHHVKIQEK</sequence>
<feature type="region of interest" description="Disordered" evidence="1">
    <location>
        <begin position="1"/>
        <end position="40"/>
    </location>
</feature>
<comment type="caution">
    <text evidence="2">The sequence shown here is derived from an EMBL/GenBank/DDBJ whole genome shotgun (WGS) entry which is preliminary data.</text>
</comment>
<reference evidence="2 3" key="1">
    <citation type="journal article" date="2023" name="Plants (Basel)">
        <title>Bridging the Gap: Combining Genomics and Transcriptomics Approaches to Understand Stylosanthes scabra, an Orphan Legume from the Brazilian Caatinga.</title>
        <authorList>
            <person name="Ferreira-Neto J.R.C."/>
            <person name="da Silva M.D."/>
            <person name="Binneck E."/>
            <person name="de Melo N.F."/>
            <person name="da Silva R.H."/>
            <person name="de Melo A.L.T.M."/>
            <person name="Pandolfi V."/>
            <person name="Bustamante F.O."/>
            <person name="Brasileiro-Vidal A.C."/>
            <person name="Benko-Iseppon A.M."/>
        </authorList>
    </citation>
    <scope>NUCLEOTIDE SEQUENCE [LARGE SCALE GENOMIC DNA]</scope>
    <source>
        <tissue evidence="2">Leaves</tissue>
    </source>
</reference>
<keyword evidence="3" id="KW-1185">Reference proteome</keyword>
<protein>
    <submittedName>
        <fullName evidence="2">Uncharacterized protein</fullName>
    </submittedName>
</protein>
<name>A0ABU6X5B9_9FABA</name>
<dbReference type="EMBL" id="JASCZI010211494">
    <property type="protein sequence ID" value="MED6193142.1"/>
    <property type="molecule type" value="Genomic_DNA"/>
</dbReference>